<dbReference type="InterPro" id="IPR003343">
    <property type="entry name" value="Big_2"/>
</dbReference>
<dbReference type="InterPro" id="IPR001764">
    <property type="entry name" value="Glyco_hydro_3_N"/>
</dbReference>
<dbReference type="GO" id="GO:0004563">
    <property type="term" value="F:beta-N-acetylhexosaminidase activity"/>
    <property type="evidence" value="ECO:0007669"/>
    <property type="project" value="UniProtKB-EC"/>
</dbReference>
<evidence type="ECO:0000256" key="4">
    <source>
        <dbReference type="ARBA" id="ARBA00022801"/>
    </source>
</evidence>
<dbReference type="Pfam" id="PF02368">
    <property type="entry name" value="Big_2"/>
    <property type="match status" value="1"/>
</dbReference>
<dbReference type="EMBL" id="JAFBEB010000001">
    <property type="protein sequence ID" value="MBM7588824.1"/>
    <property type="molecule type" value="Genomic_DNA"/>
</dbReference>
<comment type="caution">
    <text evidence="9">The sequence shown here is derived from an EMBL/GenBank/DDBJ whole genome shotgun (WGS) entry which is preliminary data.</text>
</comment>
<dbReference type="InterPro" id="IPR050226">
    <property type="entry name" value="NagZ_Beta-hexosaminidase"/>
</dbReference>
<evidence type="ECO:0000259" key="6">
    <source>
        <dbReference type="Pfam" id="PF00933"/>
    </source>
</evidence>
<dbReference type="RefSeq" id="WP_239565117.1">
    <property type="nucleotide sequence ID" value="NZ_BAABIN010000009.1"/>
</dbReference>
<comment type="catalytic activity">
    <reaction evidence="1">
        <text>Hydrolysis of terminal non-reducing N-acetyl-D-hexosamine residues in N-acetyl-beta-D-hexosaminides.</text>
        <dbReference type="EC" id="3.2.1.52"/>
    </reaction>
</comment>
<dbReference type="SUPFAM" id="SSF49373">
    <property type="entry name" value="Invasin/intimin cell-adhesion fragments"/>
    <property type="match status" value="1"/>
</dbReference>
<dbReference type="InterPro" id="IPR008964">
    <property type="entry name" value="Invasin/intimin_cell_adhesion"/>
</dbReference>
<dbReference type="SUPFAM" id="SSF51445">
    <property type="entry name" value="(Trans)glycosidases"/>
    <property type="match status" value="1"/>
</dbReference>
<keyword evidence="5 9" id="KW-0326">Glycosidase</keyword>
<keyword evidence="4 9" id="KW-0378">Hydrolase</keyword>
<evidence type="ECO:0000259" key="7">
    <source>
        <dbReference type="Pfam" id="PF01915"/>
    </source>
</evidence>
<name>A0A938XXM2_9BACL</name>
<accession>A0A938XXM2</accession>
<comment type="similarity">
    <text evidence="2">Belongs to the glycosyl hydrolase 3 family.</text>
</comment>
<dbReference type="PANTHER" id="PTHR30480:SF13">
    <property type="entry name" value="BETA-HEXOSAMINIDASE"/>
    <property type="match status" value="1"/>
</dbReference>
<dbReference type="InterPro" id="IPR002772">
    <property type="entry name" value="Glyco_hydro_3_C"/>
</dbReference>
<feature type="domain" description="BIG2" evidence="8">
    <location>
        <begin position="56"/>
        <end position="116"/>
    </location>
</feature>
<evidence type="ECO:0000313" key="9">
    <source>
        <dbReference type="EMBL" id="MBM7588824.1"/>
    </source>
</evidence>
<sequence>MTHLFNGKRLMIVALLLTFWLSQTSFFTPFAAKAADQSPVVDLVIQMNLPEVEAAVEGETLQLVALHVFADGHFAKVNRSLQWSSSNKNVATVDNQGFVRLLNHNGRTFIQVTDGQFADRIAIDYNRGSQPAAKVVKEIGERYQLISKAISGMTLEEKIGQLLMPDFRKYEGKDVTTMLPQIAKQIQKYHVGGVILFRENVVNTEQTVRLVNDYQQAAEKYGLLISIDQEGGIVTRLQEGTDLPGNMAIGATRSVELARAAGDVIGQELAALGINTDFAPDLDVNNNPDNPVIGVRSFASDPQLVAELGIAYVQGLQQNGIAATAKHFPGHGDTAVDSHLGLPEVPHDMDRLLQIELYPFKQAIEQGVDAIMTAHVTFPKIDDTKVVSQKDGTLIALPATLSPKVITGLIRDQLGFDGVVSTDAMNMQAIADHFGPVDAAVRAVKAGVDIILMPVGLAEVSEGLKQAVNNGEISEQRIEQSVRRILTLKVKRGIFKTEQPSDLAQMIQTAKQIVGSPEHRATEAEIAGQSITLVKNEQILPLAPNQNRNLLVVGSSYVNNLAAAIKRYNPRTAVADVSEGKWTDELKNKLAAADAVIIGSYSATAADRSPTHPVMALYRQLLQSTDKPVIVVAIRNPYDISALTEADAYLAQYGFREASFKAAAAVLFGETKPTGKLPVAIPGLDGKLLYPFGFGLEYGQ</sequence>
<dbReference type="NCBIfam" id="NF003740">
    <property type="entry name" value="PRK05337.1"/>
    <property type="match status" value="1"/>
</dbReference>
<dbReference type="InterPro" id="IPR036881">
    <property type="entry name" value="Glyco_hydro_3_C_sf"/>
</dbReference>
<dbReference type="Proteomes" id="UP000717624">
    <property type="component" value="Unassembled WGS sequence"/>
</dbReference>
<proteinExistence type="inferred from homology"/>
<dbReference type="PANTHER" id="PTHR30480">
    <property type="entry name" value="BETA-HEXOSAMINIDASE-RELATED"/>
    <property type="match status" value="1"/>
</dbReference>
<dbReference type="SUPFAM" id="SSF52279">
    <property type="entry name" value="Beta-D-glucan exohydrolase, C-terminal domain"/>
    <property type="match status" value="1"/>
</dbReference>
<evidence type="ECO:0000256" key="2">
    <source>
        <dbReference type="ARBA" id="ARBA00005336"/>
    </source>
</evidence>
<dbReference type="Gene3D" id="2.60.40.1080">
    <property type="match status" value="1"/>
</dbReference>
<evidence type="ECO:0000256" key="1">
    <source>
        <dbReference type="ARBA" id="ARBA00001231"/>
    </source>
</evidence>
<evidence type="ECO:0000256" key="3">
    <source>
        <dbReference type="ARBA" id="ARBA00012663"/>
    </source>
</evidence>
<dbReference type="Gene3D" id="3.20.20.300">
    <property type="entry name" value="Glycoside hydrolase, family 3, N-terminal domain"/>
    <property type="match status" value="1"/>
</dbReference>
<dbReference type="GO" id="GO:0009254">
    <property type="term" value="P:peptidoglycan turnover"/>
    <property type="evidence" value="ECO:0007669"/>
    <property type="project" value="TreeGrafter"/>
</dbReference>
<dbReference type="Pfam" id="PF01915">
    <property type="entry name" value="Glyco_hydro_3_C"/>
    <property type="match status" value="1"/>
</dbReference>
<protein>
    <recommendedName>
        <fullName evidence="3">beta-N-acetylhexosaminidase</fullName>
        <ecNumber evidence="3">3.2.1.52</ecNumber>
    </recommendedName>
</protein>
<dbReference type="InterPro" id="IPR017853">
    <property type="entry name" value="GH"/>
</dbReference>
<organism evidence="9 10">
    <name type="scientific">Brevibacillus fulvus</name>
    <dbReference type="NCBI Taxonomy" id="1125967"/>
    <lineage>
        <taxon>Bacteria</taxon>
        <taxon>Bacillati</taxon>
        <taxon>Bacillota</taxon>
        <taxon>Bacilli</taxon>
        <taxon>Bacillales</taxon>
        <taxon>Paenibacillaceae</taxon>
        <taxon>Brevibacillus</taxon>
    </lineage>
</organism>
<dbReference type="FunFam" id="3.20.20.300:FF:000014">
    <property type="entry name" value="Beta-hexosaminidase, lipoprotein"/>
    <property type="match status" value="1"/>
</dbReference>
<dbReference type="Pfam" id="PF00933">
    <property type="entry name" value="Glyco_hydro_3"/>
    <property type="match status" value="1"/>
</dbReference>
<feature type="domain" description="Glycoside hydrolase family 3 C-terminal" evidence="7">
    <location>
        <begin position="531"/>
        <end position="698"/>
    </location>
</feature>
<dbReference type="Gene3D" id="3.40.50.1700">
    <property type="entry name" value="Glycoside hydrolase family 3 C-terminal domain"/>
    <property type="match status" value="1"/>
</dbReference>
<dbReference type="PRINTS" id="PR00133">
    <property type="entry name" value="GLHYDRLASE3"/>
</dbReference>
<dbReference type="GO" id="GO:0005975">
    <property type="term" value="P:carbohydrate metabolic process"/>
    <property type="evidence" value="ECO:0007669"/>
    <property type="project" value="InterPro"/>
</dbReference>
<evidence type="ECO:0000259" key="8">
    <source>
        <dbReference type="Pfam" id="PF02368"/>
    </source>
</evidence>
<dbReference type="AlphaFoldDB" id="A0A938XXM2"/>
<gene>
    <name evidence="9" type="ORF">JOD01_000410</name>
</gene>
<feature type="domain" description="Glycoside hydrolase family 3 N-terminal" evidence="6">
    <location>
        <begin position="154"/>
        <end position="488"/>
    </location>
</feature>
<evidence type="ECO:0000256" key="5">
    <source>
        <dbReference type="ARBA" id="ARBA00023295"/>
    </source>
</evidence>
<dbReference type="InterPro" id="IPR036962">
    <property type="entry name" value="Glyco_hydro_3_N_sf"/>
</dbReference>
<evidence type="ECO:0000313" key="10">
    <source>
        <dbReference type="Proteomes" id="UP000717624"/>
    </source>
</evidence>
<reference evidence="9" key="1">
    <citation type="submission" date="2021-01" db="EMBL/GenBank/DDBJ databases">
        <title>Genomic Encyclopedia of Type Strains, Phase IV (KMG-IV): sequencing the most valuable type-strain genomes for metagenomic binning, comparative biology and taxonomic classification.</title>
        <authorList>
            <person name="Goeker M."/>
        </authorList>
    </citation>
    <scope>NUCLEOTIDE SEQUENCE</scope>
    <source>
        <strain evidence="9">DSM 25523</strain>
    </source>
</reference>
<keyword evidence="10" id="KW-1185">Reference proteome</keyword>
<dbReference type="EC" id="3.2.1.52" evidence="3"/>